<dbReference type="RefSeq" id="WP_158153335.1">
    <property type="nucleotide sequence ID" value="NZ_CP056030.1"/>
</dbReference>
<dbReference type="KEGG" id="pez:HWQ56_17205"/>
<dbReference type="SUPFAM" id="SSF142906">
    <property type="entry name" value="YjbR-like"/>
    <property type="match status" value="1"/>
</dbReference>
<proteinExistence type="predicted"/>
<dbReference type="InterPro" id="IPR007351">
    <property type="entry name" value="YjbR"/>
</dbReference>
<dbReference type="Pfam" id="PF04237">
    <property type="entry name" value="YjbR"/>
    <property type="match status" value="1"/>
</dbReference>
<dbReference type="Gene3D" id="3.90.1150.30">
    <property type="match status" value="1"/>
</dbReference>
<evidence type="ECO:0000313" key="1">
    <source>
        <dbReference type="EMBL" id="QKZ07711.1"/>
    </source>
</evidence>
<sequence length="116" mass="12856">MNEQQLADFCLGLPGAREDYKWGGIRVLSVAHTKMFAVFGLAGDSLSLKVDKDLFLGYVDRPGIRPAPYLARAGWVSLALPLPVGDEEVQDLLRRSHQLVVRRLPKKAQVGMLLDL</sequence>
<keyword evidence="2" id="KW-1185">Reference proteome</keyword>
<evidence type="ECO:0000313" key="2">
    <source>
        <dbReference type="Proteomes" id="UP000509568"/>
    </source>
</evidence>
<keyword evidence="1" id="KW-0238">DNA-binding</keyword>
<name>A0A7D5I1Q9_9PSED</name>
<protein>
    <submittedName>
        <fullName evidence="1">MmcQ/YjbR family DNA-binding protein</fullName>
    </submittedName>
</protein>
<dbReference type="AlphaFoldDB" id="A0A7D5I1Q9"/>
<dbReference type="GO" id="GO:0003677">
    <property type="term" value="F:DNA binding"/>
    <property type="evidence" value="ECO:0007669"/>
    <property type="project" value="UniProtKB-KW"/>
</dbReference>
<dbReference type="PANTHER" id="PTHR35145">
    <property type="entry name" value="CYTOPLASMIC PROTEIN-RELATED"/>
    <property type="match status" value="1"/>
</dbReference>
<dbReference type="InterPro" id="IPR058532">
    <property type="entry name" value="YjbR/MT2646/Rv2570-like"/>
</dbReference>
<dbReference type="Proteomes" id="UP000509568">
    <property type="component" value="Chromosome"/>
</dbReference>
<dbReference type="PANTHER" id="PTHR35145:SF1">
    <property type="entry name" value="CYTOPLASMIC PROTEIN"/>
    <property type="match status" value="1"/>
</dbReference>
<gene>
    <name evidence="1" type="ORF">HWQ56_17205</name>
</gene>
<dbReference type="InterPro" id="IPR038056">
    <property type="entry name" value="YjbR-like_sf"/>
</dbReference>
<reference evidence="1 2" key="1">
    <citation type="submission" date="2020-06" db="EMBL/GenBank/DDBJ databases">
        <title>Pseudomonas eucalypticola sp. nov., an endophyte of Eucalyptus dunnii leaves with biocontrol ability of eucalyptus leaf blight.</title>
        <authorList>
            <person name="Liu Y."/>
            <person name="Song Z."/>
            <person name="Zeng H."/>
            <person name="Lu M."/>
            <person name="Wang X."/>
            <person name="Lian X."/>
            <person name="Zhang Q."/>
        </authorList>
    </citation>
    <scope>NUCLEOTIDE SEQUENCE [LARGE SCALE GENOMIC DNA]</scope>
    <source>
        <strain evidence="1 2">NP-1</strain>
    </source>
</reference>
<organism evidence="1 2">
    <name type="scientific">Pseudomonas eucalypticola</name>
    <dbReference type="NCBI Taxonomy" id="2599595"/>
    <lineage>
        <taxon>Bacteria</taxon>
        <taxon>Pseudomonadati</taxon>
        <taxon>Pseudomonadota</taxon>
        <taxon>Gammaproteobacteria</taxon>
        <taxon>Pseudomonadales</taxon>
        <taxon>Pseudomonadaceae</taxon>
        <taxon>Pseudomonas</taxon>
    </lineage>
</organism>
<dbReference type="EMBL" id="CP056030">
    <property type="protein sequence ID" value="QKZ07711.1"/>
    <property type="molecule type" value="Genomic_DNA"/>
</dbReference>
<accession>A0A7D5I1Q9</accession>